<dbReference type="EMBL" id="FNSV01000008">
    <property type="protein sequence ID" value="SED97693.1"/>
    <property type="molecule type" value="Genomic_DNA"/>
</dbReference>
<dbReference type="GO" id="GO:0016301">
    <property type="term" value="F:kinase activity"/>
    <property type="evidence" value="ECO:0007669"/>
    <property type="project" value="UniProtKB-KW"/>
</dbReference>
<dbReference type="Pfam" id="PF13671">
    <property type="entry name" value="AAA_33"/>
    <property type="match status" value="1"/>
</dbReference>
<dbReference type="RefSeq" id="WP_072950894.1">
    <property type="nucleotide sequence ID" value="NZ_FNSV01000008.1"/>
</dbReference>
<evidence type="ECO:0000313" key="2">
    <source>
        <dbReference type="Proteomes" id="UP000183561"/>
    </source>
</evidence>
<protein>
    <submittedName>
        <fullName evidence="1">Adenylate kinase</fullName>
    </submittedName>
</protein>
<keyword evidence="2" id="KW-1185">Reference proteome</keyword>
<keyword evidence="1" id="KW-0418">Kinase</keyword>
<gene>
    <name evidence="1" type="ORF">SAMN04490239_9480</name>
</gene>
<organism evidence="1 2">
    <name type="scientific">Rhodococcus koreensis</name>
    <dbReference type="NCBI Taxonomy" id="99653"/>
    <lineage>
        <taxon>Bacteria</taxon>
        <taxon>Bacillati</taxon>
        <taxon>Actinomycetota</taxon>
        <taxon>Actinomycetes</taxon>
        <taxon>Mycobacteriales</taxon>
        <taxon>Nocardiaceae</taxon>
        <taxon>Rhodococcus</taxon>
    </lineage>
</organism>
<dbReference type="Gene3D" id="3.40.50.300">
    <property type="entry name" value="P-loop containing nucleotide triphosphate hydrolases"/>
    <property type="match status" value="1"/>
</dbReference>
<evidence type="ECO:0000313" key="1">
    <source>
        <dbReference type="EMBL" id="SED97693.1"/>
    </source>
</evidence>
<dbReference type="PANTHER" id="PTHR37807:SF3">
    <property type="entry name" value="OS07G0160300 PROTEIN"/>
    <property type="match status" value="1"/>
</dbReference>
<dbReference type="SUPFAM" id="SSF52540">
    <property type="entry name" value="P-loop containing nucleoside triphosphate hydrolases"/>
    <property type="match status" value="1"/>
</dbReference>
<keyword evidence="1" id="KW-0808">Transferase</keyword>
<reference evidence="2" key="1">
    <citation type="submission" date="2016-10" db="EMBL/GenBank/DDBJ databases">
        <authorList>
            <person name="Varghese N."/>
            <person name="Submissions S."/>
        </authorList>
    </citation>
    <scope>NUCLEOTIDE SEQUENCE [LARGE SCALE GENOMIC DNA]</scope>
    <source>
        <strain evidence="2">DSM 44498</strain>
    </source>
</reference>
<sequence>MNIQVIVLTGLSGTGKSTLSDQLARDLGVPSFAGDWLLGALAPAHHVLAGLGRQQYLAMYHSLLESLITRQLMLDQGATVDCAIADTVAQRWQKIAENHRARLHIVECVCSDENEYRRRVEVRQRHIPGWHEVDWDHVQRMRAESPPLTVPHLTVDTITPLEDNLDRIRAWLKQH</sequence>
<dbReference type="AlphaFoldDB" id="A0A1H5F327"/>
<proteinExistence type="predicted"/>
<accession>A0A1H5F327</accession>
<name>A0A1H5F327_9NOCA</name>
<dbReference type="OrthoDB" id="9810277at2"/>
<dbReference type="Proteomes" id="UP000183561">
    <property type="component" value="Unassembled WGS sequence"/>
</dbReference>
<dbReference type="InterPro" id="IPR027417">
    <property type="entry name" value="P-loop_NTPase"/>
</dbReference>
<dbReference type="PANTHER" id="PTHR37807">
    <property type="entry name" value="OS07G0160300 PROTEIN"/>
    <property type="match status" value="1"/>
</dbReference>